<comment type="similarity">
    <text evidence="2">Belongs to the cytochrome P450 family.</text>
</comment>
<evidence type="ECO:0000256" key="1">
    <source>
        <dbReference type="ARBA" id="ARBA00001971"/>
    </source>
</evidence>
<reference evidence="8 9" key="1">
    <citation type="submission" date="2017-06" db="EMBL/GenBank/DDBJ databases">
        <title>Genome of Fusarium nygamai isolate CS10214.</title>
        <authorList>
            <person name="Gardiner D.M."/>
            <person name="Obanor F."/>
            <person name="Kazan K."/>
        </authorList>
    </citation>
    <scope>NUCLEOTIDE SEQUENCE [LARGE SCALE GENOMIC DNA]</scope>
    <source>
        <strain evidence="8 9">CS10214</strain>
    </source>
</reference>
<dbReference type="PRINTS" id="PR00463">
    <property type="entry name" value="EP450I"/>
</dbReference>
<keyword evidence="7" id="KW-1133">Transmembrane helix</keyword>
<dbReference type="PANTHER" id="PTHR24305">
    <property type="entry name" value="CYTOCHROME P450"/>
    <property type="match status" value="1"/>
</dbReference>
<gene>
    <name evidence="8" type="primary">FUM2</name>
    <name evidence="8" type="ORF">FNYG_20009</name>
</gene>
<evidence type="ECO:0000256" key="5">
    <source>
        <dbReference type="ARBA" id="ARBA00023004"/>
    </source>
</evidence>
<dbReference type="GO" id="GO:0004497">
    <property type="term" value="F:monooxygenase activity"/>
    <property type="evidence" value="ECO:0007669"/>
    <property type="project" value="InterPro"/>
</dbReference>
<comment type="caution">
    <text evidence="8">The sequence shown here is derived from an EMBL/GenBank/DDBJ whole genome shotgun (WGS) entry which is preliminary data.</text>
</comment>
<dbReference type="SUPFAM" id="SSF48264">
    <property type="entry name" value="Cytochrome P450"/>
    <property type="match status" value="1"/>
</dbReference>
<comment type="cofactor">
    <cofactor evidence="1 6">
        <name>heme</name>
        <dbReference type="ChEBI" id="CHEBI:30413"/>
    </cofactor>
</comment>
<proteinExistence type="inferred from homology"/>
<keyword evidence="7" id="KW-0812">Transmembrane</keyword>
<dbReference type="InterPro" id="IPR001128">
    <property type="entry name" value="Cyt_P450"/>
</dbReference>
<dbReference type="PRINTS" id="PR00385">
    <property type="entry name" value="P450"/>
</dbReference>
<dbReference type="GO" id="GO:0005506">
    <property type="term" value="F:iron ion binding"/>
    <property type="evidence" value="ECO:0007669"/>
    <property type="project" value="InterPro"/>
</dbReference>
<dbReference type="PANTHER" id="PTHR24305:SF210">
    <property type="entry name" value="CYTOCHROME P450 MONOOXYGENASE ASQL-RELATED"/>
    <property type="match status" value="1"/>
</dbReference>
<keyword evidence="3 6" id="KW-0349">Heme</keyword>
<feature type="transmembrane region" description="Helical" evidence="7">
    <location>
        <begin position="12"/>
        <end position="37"/>
    </location>
</feature>
<dbReference type="InterPro" id="IPR002401">
    <property type="entry name" value="Cyt_P450_E_grp-I"/>
</dbReference>
<dbReference type="OrthoDB" id="1470350at2759"/>
<keyword evidence="5 6" id="KW-0408">Iron</keyword>
<evidence type="ECO:0000313" key="8">
    <source>
        <dbReference type="EMBL" id="PNP80110.1"/>
    </source>
</evidence>
<evidence type="ECO:0000256" key="3">
    <source>
        <dbReference type="ARBA" id="ARBA00022617"/>
    </source>
</evidence>
<evidence type="ECO:0000256" key="2">
    <source>
        <dbReference type="ARBA" id="ARBA00010617"/>
    </source>
</evidence>
<keyword evidence="4 6" id="KW-0479">Metal-binding</keyword>
<keyword evidence="7" id="KW-0472">Membrane</keyword>
<sequence length="511" mass="58890">MYQITAICDARWWLCFAFTCMAMLAIFSFGVVIYNIFFHRASKFPGPTIAGATSFRYHWAMSTGNVAPWLREQHARYGEVVRIAPDMISYVNPDAWKDIYAYKPGKKEQNGIDWTIPCRDDDVPSMFSEPNDAEHNRVRRLFLPAFSDRALKQQEPLLSKYSDQLVHLIRRGIDDNSDQEFDAVKLYNFTTFDIMGDLTFGEPLGLLKNSSYSEWVQHLFRDIKTVGIFLFIFDFPPLPWLVKKFSPPSIQRAHEIHKQHTVDRVNRRLERGLDRPDIWNLVLSQPEGRGLTLPQMHANADIFMIAGTETTATLLSGLTYLLLKNPEKLQRLVEEIRGSFGSSEELTVENLARLPYLSACLSEGLRCYPPVPIGPSRVTPKTGGEVLGERVPGRVRLTIPQCAAYYSDLNFRDPYSFIPERWLPGTGYESDRKGILQPFLIGPRNCIGQNLACHEMRLILCKVLWHYDMELCSDKGNWLLDQKMYIFWEKRPLMVKFTNARTKVKAQVERD</sequence>
<evidence type="ECO:0000256" key="4">
    <source>
        <dbReference type="ARBA" id="ARBA00022723"/>
    </source>
</evidence>
<dbReference type="STRING" id="42673.A0A2K0WCU6"/>
<dbReference type="EMBL" id="MTQA01000087">
    <property type="protein sequence ID" value="PNP80110.1"/>
    <property type="molecule type" value="Genomic_DNA"/>
</dbReference>
<dbReference type="GO" id="GO:0020037">
    <property type="term" value="F:heme binding"/>
    <property type="evidence" value="ECO:0007669"/>
    <property type="project" value="InterPro"/>
</dbReference>
<accession>A0A2K0WCU6</accession>
<dbReference type="Proteomes" id="UP000236664">
    <property type="component" value="Unassembled WGS sequence"/>
</dbReference>
<evidence type="ECO:0000256" key="7">
    <source>
        <dbReference type="SAM" id="Phobius"/>
    </source>
</evidence>
<protein>
    <submittedName>
        <fullName evidence="8">Fum2p</fullName>
    </submittedName>
</protein>
<name>A0A2K0WCU6_GIBNY</name>
<organism evidence="8 9">
    <name type="scientific">Gibberella nygamai</name>
    <name type="common">Bean root rot disease fungus</name>
    <name type="synonym">Fusarium nygamai</name>
    <dbReference type="NCBI Taxonomy" id="42673"/>
    <lineage>
        <taxon>Eukaryota</taxon>
        <taxon>Fungi</taxon>
        <taxon>Dikarya</taxon>
        <taxon>Ascomycota</taxon>
        <taxon>Pezizomycotina</taxon>
        <taxon>Sordariomycetes</taxon>
        <taxon>Hypocreomycetidae</taxon>
        <taxon>Hypocreales</taxon>
        <taxon>Nectriaceae</taxon>
        <taxon>Fusarium</taxon>
        <taxon>Fusarium fujikuroi species complex</taxon>
    </lineage>
</organism>
<dbReference type="Gene3D" id="1.10.630.10">
    <property type="entry name" value="Cytochrome P450"/>
    <property type="match status" value="1"/>
</dbReference>
<dbReference type="InterPro" id="IPR036396">
    <property type="entry name" value="Cyt_P450_sf"/>
</dbReference>
<dbReference type="AlphaFoldDB" id="A0A2K0WCU6"/>
<dbReference type="InterPro" id="IPR050121">
    <property type="entry name" value="Cytochrome_P450_monoxygenase"/>
</dbReference>
<feature type="binding site" description="axial binding residue" evidence="6">
    <location>
        <position position="446"/>
    </location>
    <ligand>
        <name>heme</name>
        <dbReference type="ChEBI" id="CHEBI:30413"/>
    </ligand>
    <ligandPart>
        <name>Fe</name>
        <dbReference type="ChEBI" id="CHEBI:18248"/>
    </ligandPart>
</feature>
<evidence type="ECO:0000313" key="9">
    <source>
        <dbReference type="Proteomes" id="UP000236664"/>
    </source>
</evidence>
<dbReference type="CDD" id="cd11058">
    <property type="entry name" value="CYP60B-like"/>
    <property type="match status" value="1"/>
</dbReference>
<evidence type="ECO:0000256" key="6">
    <source>
        <dbReference type="PIRSR" id="PIRSR602401-1"/>
    </source>
</evidence>
<keyword evidence="9" id="KW-1185">Reference proteome</keyword>
<dbReference type="GO" id="GO:0016705">
    <property type="term" value="F:oxidoreductase activity, acting on paired donors, with incorporation or reduction of molecular oxygen"/>
    <property type="evidence" value="ECO:0007669"/>
    <property type="project" value="InterPro"/>
</dbReference>
<dbReference type="Pfam" id="PF00067">
    <property type="entry name" value="p450"/>
    <property type="match status" value="1"/>
</dbReference>